<evidence type="ECO:0000313" key="3">
    <source>
        <dbReference type="EMBL" id="RYR41615.1"/>
    </source>
</evidence>
<accession>A0A445BSE4</accession>
<dbReference type="PROSITE" id="PS51375">
    <property type="entry name" value="PPR"/>
    <property type="match status" value="1"/>
</dbReference>
<gene>
    <name evidence="3" type="ORF">Ahy_A08g038022</name>
</gene>
<dbReference type="InterPro" id="IPR011990">
    <property type="entry name" value="TPR-like_helical_dom_sf"/>
</dbReference>
<dbReference type="PANTHER" id="PTHR47926">
    <property type="entry name" value="PENTATRICOPEPTIDE REPEAT-CONTAINING PROTEIN"/>
    <property type="match status" value="1"/>
</dbReference>
<dbReference type="Proteomes" id="UP000289738">
    <property type="component" value="Chromosome A08"/>
</dbReference>
<evidence type="ECO:0000313" key="4">
    <source>
        <dbReference type="Proteomes" id="UP000289738"/>
    </source>
</evidence>
<dbReference type="PANTHER" id="PTHR47926:SF386">
    <property type="entry name" value="PENTATRICOPEPTIDE REPEAT-CONTAINING PROTEIN"/>
    <property type="match status" value="1"/>
</dbReference>
<keyword evidence="1" id="KW-0677">Repeat</keyword>
<organism evidence="3 4">
    <name type="scientific">Arachis hypogaea</name>
    <name type="common">Peanut</name>
    <dbReference type="NCBI Taxonomy" id="3818"/>
    <lineage>
        <taxon>Eukaryota</taxon>
        <taxon>Viridiplantae</taxon>
        <taxon>Streptophyta</taxon>
        <taxon>Embryophyta</taxon>
        <taxon>Tracheophyta</taxon>
        <taxon>Spermatophyta</taxon>
        <taxon>Magnoliopsida</taxon>
        <taxon>eudicotyledons</taxon>
        <taxon>Gunneridae</taxon>
        <taxon>Pentapetalae</taxon>
        <taxon>rosids</taxon>
        <taxon>fabids</taxon>
        <taxon>Fabales</taxon>
        <taxon>Fabaceae</taxon>
        <taxon>Papilionoideae</taxon>
        <taxon>50 kb inversion clade</taxon>
        <taxon>dalbergioids sensu lato</taxon>
        <taxon>Dalbergieae</taxon>
        <taxon>Pterocarpus clade</taxon>
        <taxon>Arachis</taxon>
    </lineage>
</organism>
<dbReference type="AlphaFoldDB" id="A0A445BSE4"/>
<dbReference type="GO" id="GO:0009451">
    <property type="term" value="P:RNA modification"/>
    <property type="evidence" value="ECO:0007669"/>
    <property type="project" value="InterPro"/>
</dbReference>
<dbReference type="InterPro" id="IPR046960">
    <property type="entry name" value="PPR_At4g14850-like_plant"/>
</dbReference>
<dbReference type="Pfam" id="PF13041">
    <property type="entry name" value="PPR_2"/>
    <property type="match status" value="1"/>
</dbReference>
<dbReference type="Gene3D" id="1.25.40.10">
    <property type="entry name" value="Tetratricopeptide repeat domain"/>
    <property type="match status" value="2"/>
</dbReference>
<evidence type="ECO:0000256" key="1">
    <source>
        <dbReference type="ARBA" id="ARBA00022737"/>
    </source>
</evidence>
<keyword evidence="4" id="KW-1185">Reference proteome</keyword>
<dbReference type="FunFam" id="1.25.40.10:FF:000755">
    <property type="entry name" value="Pentatricopeptide repeat-containing protein"/>
    <property type="match status" value="1"/>
</dbReference>
<reference evidence="3 4" key="1">
    <citation type="submission" date="2019-01" db="EMBL/GenBank/DDBJ databases">
        <title>Sequencing of cultivated peanut Arachis hypogaea provides insights into genome evolution and oil improvement.</title>
        <authorList>
            <person name="Chen X."/>
        </authorList>
    </citation>
    <scope>NUCLEOTIDE SEQUENCE [LARGE SCALE GENOMIC DNA]</scope>
    <source>
        <strain evidence="4">cv. Fuhuasheng</strain>
        <tissue evidence="3">Leaves</tissue>
    </source>
</reference>
<dbReference type="FunFam" id="1.25.40.10:FF:000525">
    <property type="entry name" value="Pentatricopeptide (PPR) repeat-containing protein-like"/>
    <property type="match status" value="1"/>
</dbReference>
<proteinExistence type="predicted"/>
<evidence type="ECO:0008006" key="5">
    <source>
        <dbReference type="Google" id="ProtNLM"/>
    </source>
</evidence>
<dbReference type="InterPro" id="IPR002885">
    <property type="entry name" value="PPR_rpt"/>
</dbReference>
<comment type="caution">
    <text evidence="3">The sequence shown here is derived from an EMBL/GenBank/DDBJ whole genome shotgun (WGS) entry which is preliminary data.</text>
</comment>
<dbReference type="GO" id="GO:0003723">
    <property type="term" value="F:RNA binding"/>
    <property type="evidence" value="ECO:0007669"/>
    <property type="project" value="InterPro"/>
</dbReference>
<dbReference type="SUPFAM" id="SSF48452">
    <property type="entry name" value="TPR-like"/>
    <property type="match status" value="1"/>
</dbReference>
<dbReference type="NCBIfam" id="TIGR00756">
    <property type="entry name" value="PPR"/>
    <property type="match status" value="3"/>
</dbReference>
<feature type="repeat" description="PPR" evidence="2">
    <location>
        <begin position="433"/>
        <end position="467"/>
    </location>
</feature>
<dbReference type="EMBL" id="SDMP01000008">
    <property type="protein sequence ID" value="RYR41615.1"/>
    <property type="molecule type" value="Genomic_DNA"/>
</dbReference>
<evidence type="ECO:0000256" key="2">
    <source>
        <dbReference type="PROSITE-ProRule" id="PRU00708"/>
    </source>
</evidence>
<sequence>MSVGRVRIQIPESNNKEQLPATLASTALCLYSRRAVRLTDPCSLSDSPVAGTLFLPRASVVFVFLPSCYPSSSSADSARRLRPKVDFRLSVILIILEFLEQLKVGSGVTSNIENHQHNELCGVLVFVDSNSILFYFDMSNSNLIFDYVIQFLRKCRHHKHERLDMKKVHGYLVRRGILFRCHRLHTGMMATYAATCPHSFANKKLQTLMNKFLRCISINSTNPIHLNAIISDSSRMGLPFLALTTFSFMHSNAIPLDTYAFCSTLNASSTLADVHFPKQIHAHLAKSGWSSSVFVASALIDLYSKLSTLKDAVLVFDETPHKNTVCANALLSGYVHAGFWVEQLELVRKMPVLKLKYDHFTLSAALRACTGLSAIELGRQLHSYLLRMIWDIESDVFLQSALIEMYGKCGMVKKAWQVFGLAGTEVKKERSRDVVLWTSMLGVYGRNGHYKEVIALYNEMLVEGIRPDGIAFLTVISACGRTGQVQEGVKYFESMANEFKLDPGPEHYSCLVDLLCRAGELHKAWEILNERVGKCSISMWGALLSACVDCGNIELGELAAERALHLDPQNVGICVMLSNLYAKFAEGDLFKALEPVFEESFMNLDPVTAAISMISCGEDVSSEGLKSADIDVLQKEQLLSDVFYECEKDLLEKAAIDLPFSDILEIKVPVLNTGELN</sequence>
<name>A0A445BSE4_ARAHY</name>
<protein>
    <recommendedName>
        <fullName evidence="5">Pentatricopeptide repeat-containing protein</fullName>
    </recommendedName>
</protein>
<dbReference type="Pfam" id="PF01535">
    <property type="entry name" value="PPR"/>
    <property type="match status" value="3"/>
</dbReference>